<dbReference type="InterPro" id="IPR051242">
    <property type="entry name" value="WD-EF-hand_domain"/>
</dbReference>
<evidence type="ECO:0000313" key="4">
    <source>
        <dbReference type="Proteomes" id="UP001295444"/>
    </source>
</evidence>
<dbReference type="SMART" id="SM00320">
    <property type="entry name" value="WD40"/>
    <property type="match status" value="4"/>
</dbReference>
<feature type="repeat" description="WD" evidence="2">
    <location>
        <begin position="185"/>
        <end position="226"/>
    </location>
</feature>
<name>A0AAD1S994_PELCU</name>
<evidence type="ECO:0000256" key="1">
    <source>
        <dbReference type="ARBA" id="ARBA00022737"/>
    </source>
</evidence>
<dbReference type="Pfam" id="PF00400">
    <property type="entry name" value="WD40"/>
    <property type="match status" value="2"/>
</dbReference>
<dbReference type="Proteomes" id="UP001295444">
    <property type="component" value="Chromosome 05"/>
</dbReference>
<sequence>MWEGSNIKGEVWHGKEDRHRDKKINNYRKDGADTFIYTWLPNILKKPLGILYGHGSTVVDLAVNEKDQHLISVCTSGEFRIWDLQCNALLYIFADKDPKPGARQINTFVFDNKNLKLIAGSSVVDVWTLTQLIQDTQQVPCTHERPIIVLVYNQIFQQLLSICSESVIKVWDFKKGSCIYQITNVHGSTTEVTAAAIDSNGFYFVTGAYDGSLQTWDLGSGRELKAMTPVKGNKDEKQSIIHVCFHRDPENTQIIVAVNLKGTIKILQSGKDDKFLNVIMEFTVEPDPLGRTPNPTLQPIGKSKKFPRIKPVVLLKSNEYSEQLFYERQNADHNERSSKTECKYYFVPLSKKSGDCVKTDATLTAMASG</sequence>
<accession>A0AAD1S994</accession>
<dbReference type="EMBL" id="OW240916">
    <property type="protein sequence ID" value="CAH2293970.1"/>
    <property type="molecule type" value="Genomic_DNA"/>
</dbReference>
<dbReference type="InterPro" id="IPR001680">
    <property type="entry name" value="WD40_rpt"/>
</dbReference>
<dbReference type="InterPro" id="IPR036322">
    <property type="entry name" value="WD40_repeat_dom_sf"/>
</dbReference>
<dbReference type="Gene3D" id="2.130.10.10">
    <property type="entry name" value="YVTN repeat-like/Quinoprotein amine dehydrogenase"/>
    <property type="match status" value="1"/>
</dbReference>
<organism evidence="3 4">
    <name type="scientific">Pelobates cultripes</name>
    <name type="common">Western spadefoot toad</name>
    <dbReference type="NCBI Taxonomy" id="61616"/>
    <lineage>
        <taxon>Eukaryota</taxon>
        <taxon>Metazoa</taxon>
        <taxon>Chordata</taxon>
        <taxon>Craniata</taxon>
        <taxon>Vertebrata</taxon>
        <taxon>Euteleostomi</taxon>
        <taxon>Amphibia</taxon>
        <taxon>Batrachia</taxon>
        <taxon>Anura</taxon>
        <taxon>Pelobatoidea</taxon>
        <taxon>Pelobatidae</taxon>
        <taxon>Pelobates</taxon>
    </lineage>
</organism>
<gene>
    <name evidence="3" type="ORF">PECUL_23A053152</name>
</gene>
<dbReference type="InterPro" id="IPR015943">
    <property type="entry name" value="WD40/YVTN_repeat-like_dom_sf"/>
</dbReference>
<dbReference type="AlphaFoldDB" id="A0AAD1S994"/>
<reference evidence="3" key="1">
    <citation type="submission" date="2022-03" db="EMBL/GenBank/DDBJ databases">
        <authorList>
            <person name="Alioto T."/>
            <person name="Alioto T."/>
            <person name="Gomez Garrido J."/>
        </authorList>
    </citation>
    <scope>NUCLEOTIDE SEQUENCE</scope>
</reference>
<keyword evidence="1" id="KW-0677">Repeat</keyword>
<protein>
    <submittedName>
        <fullName evidence="3">WD repeat-containing 64</fullName>
    </submittedName>
</protein>
<keyword evidence="4" id="KW-1185">Reference proteome</keyword>
<dbReference type="PANTHER" id="PTHR44324:SF2">
    <property type="entry name" value="WD REPEAT-CONTAINING PROTEIN 64"/>
    <property type="match status" value="1"/>
</dbReference>
<dbReference type="PROSITE" id="PS50082">
    <property type="entry name" value="WD_REPEATS_2"/>
    <property type="match status" value="2"/>
</dbReference>
<evidence type="ECO:0000256" key="2">
    <source>
        <dbReference type="PROSITE-ProRule" id="PRU00221"/>
    </source>
</evidence>
<proteinExistence type="predicted"/>
<dbReference type="PANTHER" id="PTHR44324">
    <property type="entry name" value="WD40 REPEAT DOMAIN 95"/>
    <property type="match status" value="1"/>
</dbReference>
<dbReference type="PROSITE" id="PS50294">
    <property type="entry name" value="WD_REPEATS_REGION"/>
    <property type="match status" value="2"/>
</dbReference>
<evidence type="ECO:0000313" key="3">
    <source>
        <dbReference type="EMBL" id="CAH2293970.1"/>
    </source>
</evidence>
<feature type="repeat" description="WD" evidence="2">
    <location>
        <begin position="51"/>
        <end position="92"/>
    </location>
</feature>
<keyword evidence="2" id="KW-0853">WD repeat</keyword>
<dbReference type="SUPFAM" id="SSF50978">
    <property type="entry name" value="WD40 repeat-like"/>
    <property type="match status" value="1"/>
</dbReference>